<reference evidence="3 4" key="1">
    <citation type="submission" date="2024-06" db="EMBL/GenBank/DDBJ databases">
        <authorList>
            <person name="Li F."/>
        </authorList>
    </citation>
    <scope>NUCLEOTIDE SEQUENCE [LARGE SCALE GENOMIC DNA]</scope>
    <source>
        <strain evidence="3 4">GXAS 311</strain>
    </source>
</reference>
<gene>
    <name evidence="3" type="ORF">ABVT43_09595</name>
</gene>
<dbReference type="EMBL" id="JBEVCJ010000009">
    <property type="protein sequence ID" value="MET1255378.1"/>
    <property type="molecule type" value="Genomic_DNA"/>
</dbReference>
<evidence type="ECO:0000259" key="2">
    <source>
        <dbReference type="Pfam" id="PF12146"/>
    </source>
</evidence>
<dbReference type="Gene3D" id="3.40.50.1820">
    <property type="entry name" value="alpha/beta hydrolase"/>
    <property type="match status" value="1"/>
</dbReference>
<feature type="transmembrane region" description="Helical" evidence="1">
    <location>
        <begin position="6"/>
        <end position="28"/>
    </location>
</feature>
<organism evidence="3 4">
    <name type="scientific">Aliikangiella maris</name>
    <dbReference type="NCBI Taxonomy" id="3162458"/>
    <lineage>
        <taxon>Bacteria</taxon>
        <taxon>Pseudomonadati</taxon>
        <taxon>Pseudomonadota</taxon>
        <taxon>Gammaproteobacteria</taxon>
        <taxon>Oceanospirillales</taxon>
        <taxon>Pleioneaceae</taxon>
        <taxon>Aliikangiella</taxon>
    </lineage>
</organism>
<keyword evidence="1" id="KW-0472">Membrane</keyword>
<feature type="domain" description="Serine aminopeptidase S33" evidence="2">
    <location>
        <begin position="70"/>
        <end position="153"/>
    </location>
</feature>
<dbReference type="SUPFAM" id="SSF53474">
    <property type="entry name" value="alpha/beta-Hydrolases"/>
    <property type="match status" value="1"/>
</dbReference>
<dbReference type="RefSeq" id="WP_353895963.1">
    <property type="nucleotide sequence ID" value="NZ_JBEVCJ010000009.1"/>
</dbReference>
<keyword evidence="1" id="KW-0812">Transmembrane</keyword>
<dbReference type="Proteomes" id="UP001548189">
    <property type="component" value="Unassembled WGS sequence"/>
</dbReference>
<keyword evidence="3" id="KW-0378">Hydrolase</keyword>
<comment type="caution">
    <text evidence="3">The sequence shown here is derived from an EMBL/GenBank/DDBJ whole genome shotgun (WGS) entry which is preliminary data.</text>
</comment>
<accession>A0ABV2BTW3</accession>
<evidence type="ECO:0000256" key="1">
    <source>
        <dbReference type="SAM" id="Phobius"/>
    </source>
</evidence>
<keyword evidence="4" id="KW-1185">Reference proteome</keyword>
<dbReference type="InterPro" id="IPR022742">
    <property type="entry name" value="Hydrolase_4"/>
</dbReference>
<dbReference type="Pfam" id="PF12146">
    <property type="entry name" value="Hydrolase_4"/>
    <property type="match status" value="1"/>
</dbReference>
<protein>
    <submittedName>
        <fullName evidence="3">Alpha/beta hydrolase</fullName>
    </submittedName>
</protein>
<keyword evidence="1" id="KW-1133">Transmembrane helix</keyword>
<evidence type="ECO:0000313" key="4">
    <source>
        <dbReference type="Proteomes" id="UP001548189"/>
    </source>
</evidence>
<proteinExistence type="predicted"/>
<evidence type="ECO:0000313" key="3">
    <source>
        <dbReference type="EMBL" id="MET1255378.1"/>
    </source>
</evidence>
<sequence>MVWLILGILVLPWISCILFGFFLAYKLYHPYTKPRGKKYKKVHDIQKFRIPSKSNVELDSLYLEAEGAEHLVLITHEIGSFKESKLKIAQRLVSEGFSVLLFDLRNHGGSSKDRAWWPMSERFTDDIESALNFARGKFPQINTLSLYSFSFSTFPTLYIINRDLKQPCNIILDSGPSHQVEGLYGKFLDALGRDLGMVPGIFRFKLFYPLVKWSFQYFGLKMLATTWPPDFSKIQSKVLFITNDSDPIFPEGDILKVAENIQDKQVVLYQNSTHLQAYRLEPEHYENKLVKFLTQTE</sequence>
<dbReference type="GO" id="GO:0016787">
    <property type="term" value="F:hydrolase activity"/>
    <property type="evidence" value="ECO:0007669"/>
    <property type="project" value="UniProtKB-KW"/>
</dbReference>
<name>A0ABV2BTW3_9GAMM</name>
<dbReference type="InterPro" id="IPR029058">
    <property type="entry name" value="AB_hydrolase_fold"/>
</dbReference>